<organism evidence="4 5">
    <name type="scientific">Methanoregula boonei (strain DSM 21154 / JCM 14090 / 6A8)</name>
    <dbReference type="NCBI Taxonomy" id="456442"/>
    <lineage>
        <taxon>Archaea</taxon>
        <taxon>Methanobacteriati</taxon>
        <taxon>Methanobacteriota</taxon>
        <taxon>Stenosarchaea group</taxon>
        <taxon>Methanomicrobia</taxon>
        <taxon>Methanomicrobiales</taxon>
        <taxon>Methanoregulaceae</taxon>
        <taxon>Methanoregula</taxon>
    </lineage>
</organism>
<sequence length="200" mass="23471">MIKIGYVRVSRDDQNADNQIKLLLDERLSRENIYVDHISGISTMQDREGFSRMIQFIRDHPNEPITLYVFEISRLGRSFLDTLNMVRSLEESGTRVWSLSPAESWSRIDDKKLRDLMLSIFSWVADRERENLIERTKLGIARAKAEGVVLGRPKRTIPWKRVRELQEKKIPLAAISRILDIPYTTLYRHNSNKEKKENSD</sequence>
<evidence type="ECO:0000313" key="5">
    <source>
        <dbReference type="Proteomes" id="UP000002408"/>
    </source>
</evidence>
<dbReference type="GO" id="GO:0000150">
    <property type="term" value="F:DNA strand exchange activity"/>
    <property type="evidence" value="ECO:0007669"/>
    <property type="project" value="InterPro"/>
</dbReference>
<dbReference type="KEGG" id="mbn:Mboo_0721"/>
<dbReference type="InterPro" id="IPR006119">
    <property type="entry name" value="Resolv_N"/>
</dbReference>
<feature type="domain" description="Resolvase/invertase-type recombinase catalytic" evidence="3">
    <location>
        <begin position="2"/>
        <end position="147"/>
    </location>
</feature>
<reference evidence="5" key="1">
    <citation type="journal article" date="2015" name="Microbiology">
        <title>Genome of Methanoregula boonei 6A8 reveals adaptations to oligotrophic peatland environments.</title>
        <authorList>
            <person name="Braeuer S."/>
            <person name="Cadillo-Quiroz H."/>
            <person name="Kyrpides N."/>
            <person name="Woyke T."/>
            <person name="Goodwin L."/>
            <person name="Detter C."/>
            <person name="Podell S."/>
            <person name="Yavitt J.B."/>
            <person name="Zinder S.H."/>
        </authorList>
    </citation>
    <scope>NUCLEOTIDE SEQUENCE [LARGE SCALE GENOMIC DNA]</scope>
    <source>
        <strain evidence="5">DSM 21154 / JCM 14090 / 6A8</strain>
    </source>
</reference>
<dbReference type="HOGENOM" id="CLU_010686_8_2_2"/>
<accession>A7I678</accession>
<dbReference type="SUPFAM" id="SSF53041">
    <property type="entry name" value="Resolvase-like"/>
    <property type="match status" value="1"/>
</dbReference>
<dbReference type="STRING" id="456442.Mboo_0721"/>
<dbReference type="EMBL" id="CP000780">
    <property type="protein sequence ID" value="ABS55239.1"/>
    <property type="molecule type" value="Genomic_DNA"/>
</dbReference>
<dbReference type="CDD" id="cd03768">
    <property type="entry name" value="SR_ResInv"/>
    <property type="match status" value="1"/>
</dbReference>
<keyword evidence="2" id="KW-0233">DNA recombination</keyword>
<evidence type="ECO:0000259" key="3">
    <source>
        <dbReference type="PROSITE" id="PS51736"/>
    </source>
</evidence>
<protein>
    <submittedName>
        <fullName evidence="4">Resolvase, N-terminal domain</fullName>
    </submittedName>
</protein>
<dbReference type="SMART" id="SM00857">
    <property type="entry name" value="Resolvase"/>
    <property type="match status" value="1"/>
</dbReference>
<keyword evidence="1" id="KW-0238">DNA-binding</keyword>
<dbReference type="Gene3D" id="3.40.50.1390">
    <property type="entry name" value="Resolvase, N-terminal catalytic domain"/>
    <property type="match status" value="1"/>
</dbReference>
<gene>
    <name evidence="4" type="ordered locus">Mboo_0721</name>
</gene>
<dbReference type="eggNOG" id="arCOG03162">
    <property type="taxonomic scope" value="Archaea"/>
</dbReference>
<evidence type="ECO:0000256" key="1">
    <source>
        <dbReference type="ARBA" id="ARBA00023125"/>
    </source>
</evidence>
<dbReference type="GeneID" id="5410006"/>
<evidence type="ECO:0000256" key="2">
    <source>
        <dbReference type="ARBA" id="ARBA00023172"/>
    </source>
</evidence>
<dbReference type="Pfam" id="PF00239">
    <property type="entry name" value="Resolvase"/>
    <property type="match status" value="1"/>
</dbReference>
<proteinExistence type="predicted"/>
<dbReference type="InterPro" id="IPR050639">
    <property type="entry name" value="SSR_resolvase"/>
</dbReference>
<dbReference type="PANTHER" id="PTHR30461:SF2">
    <property type="entry name" value="SERINE RECOMBINASE PINE-RELATED"/>
    <property type="match status" value="1"/>
</dbReference>
<dbReference type="PROSITE" id="PS51736">
    <property type="entry name" value="RECOMBINASES_3"/>
    <property type="match status" value="1"/>
</dbReference>
<dbReference type="OrthoDB" id="24728at2157"/>
<dbReference type="PANTHER" id="PTHR30461">
    <property type="entry name" value="DNA-INVERTASE FROM LAMBDOID PROPHAGE"/>
    <property type="match status" value="1"/>
</dbReference>
<dbReference type="AlphaFoldDB" id="A7I678"/>
<evidence type="ECO:0000313" key="4">
    <source>
        <dbReference type="EMBL" id="ABS55239.1"/>
    </source>
</evidence>
<dbReference type="InterPro" id="IPR036162">
    <property type="entry name" value="Resolvase-like_N_sf"/>
</dbReference>
<dbReference type="GO" id="GO:0003677">
    <property type="term" value="F:DNA binding"/>
    <property type="evidence" value="ECO:0007669"/>
    <property type="project" value="UniProtKB-KW"/>
</dbReference>
<keyword evidence="5" id="KW-1185">Reference proteome</keyword>
<name>A7I678_METB6</name>
<dbReference type="Proteomes" id="UP000002408">
    <property type="component" value="Chromosome"/>
</dbReference>
<dbReference type="RefSeq" id="WP_012106262.1">
    <property type="nucleotide sequence ID" value="NC_009712.1"/>
</dbReference>